<dbReference type="InterPro" id="IPR001173">
    <property type="entry name" value="Glyco_trans_2-like"/>
</dbReference>
<sequence length="246" mass="29057">MIEVSIVTPTYHRRPFIPALIQIYQQQTFPKEKMEWIILDDGRDKVEDLFKEASITNLRYIHHPEKMRIGEKRNRLNKEAKGAIIIAMDDDDYYPPQRVQSVVDAFRKHPTIQLAGSSKMYMYYIDTKKIYSIGPHGQHHATNGTMAWRKKYSDTHRYDEFVTKAEEVSFLENYVYPMIQLDPKSTILVICHTDNTADKSKLREEHEKAGQHPHKMKEMAYHLEDIVTDPYLREFYHTLPTLLESL</sequence>
<dbReference type="GO" id="GO:0016758">
    <property type="term" value="F:hexosyltransferase activity"/>
    <property type="evidence" value="ECO:0007669"/>
    <property type="project" value="UniProtKB-ARBA"/>
</dbReference>
<organism evidence="2">
    <name type="scientific">viral metagenome</name>
    <dbReference type="NCBI Taxonomy" id="1070528"/>
    <lineage>
        <taxon>unclassified sequences</taxon>
        <taxon>metagenomes</taxon>
        <taxon>organismal metagenomes</taxon>
    </lineage>
</organism>
<dbReference type="PANTHER" id="PTHR22916:SF3">
    <property type="entry name" value="UDP-GLCNAC:BETAGAL BETA-1,3-N-ACETYLGLUCOSAMINYLTRANSFERASE-LIKE PROTEIN 1"/>
    <property type="match status" value="1"/>
</dbReference>
<dbReference type="AlphaFoldDB" id="A0A6C0BI54"/>
<dbReference type="InterPro" id="IPR029044">
    <property type="entry name" value="Nucleotide-diphossugar_trans"/>
</dbReference>
<dbReference type="CDD" id="cd00761">
    <property type="entry name" value="Glyco_tranf_GTA_type"/>
    <property type="match status" value="1"/>
</dbReference>
<dbReference type="PANTHER" id="PTHR22916">
    <property type="entry name" value="GLYCOSYLTRANSFERASE"/>
    <property type="match status" value="1"/>
</dbReference>
<name>A0A6C0BI54_9ZZZZ</name>
<dbReference type="Gene3D" id="3.90.550.10">
    <property type="entry name" value="Spore Coat Polysaccharide Biosynthesis Protein SpsA, Chain A"/>
    <property type="match status" value="1"/>
</dbReference>
<dbReference type="SUPFAM" id="SSF53448">
    <property type="entry name" value="Nucleotide-diphospho-sugar transferases"/>
    <property type="match status" value="1"/>
</dbReference>
<evidence type="ECO:0000313" key="2">
    <source>
        <dbReference type="EMBL" id="QHS91411.1"/>
    </source>
</evidence>
<accession>A0A6C0BI54</accession>
<protein>
    <recommendedName>
        <fullName evidence="1">Glycosyltransferase 2-like domain-containing protein</fullName>
    </recommendedName>
</protein>
<reference evidence="2" key="1">
    <citation type="journal article" date="2020" name="Nature">
        <title>Giant virus diversity and host interactions through global metagenomics.</title>
        <authorList>
            <person name="Schulz F."/>
            <person name="Roux S."/>
            <person name="Paez-Espino D."/>
            <person name="Jungbluth S."/>
            <person name="Walsh D.A."/>
            <person name="Denef V.J."/>
            <person name="McMahon K.D."/>
            <person name="Konstantinidis K.T."/>
            <person name="Eloe-Fadrosh E.A."/>
            <person name="Kyrpides N.C."/>
            <person name="Woyke T."/>
        </authorList>
    </citation>
    <scope>NUCLEOTIDE SEQUENCE</scope>
    <source>
        <strain evidence="2">GVMAG-M-3300013004-44</strain>
    </source>
</reference>
<dbReference type="Pfam" id="PF00535">
    <property type="entry name" value="Glycos_transf_2"/>
    <property type="match status" value="1"/>
</dbReference>
<dbReference type="EMBL" id="MN739160">
    <property type="protein sequence ID" value="QHS91411.1"/>
    <property type="molecule type" value="Genomic_DNA"/>
</dbReference>
<evidence type="ECO:0000259" key="1">
    <source>
        <dbReference type="Pfam" id="PF00535"/>
    </source>
</evidence>
<feature type="domain" description="Glycosyltransferase 2-like" evidence="1">
    <location>
        <begin position="5"/>
        <end position="121"/>
    </location>
</feature>
<proteinExistence type="predicted"/>